<comment type="caution">
    <text evidence="2">The sequence shown here is derived from an EMBL/GenBank/DDBJ whole genome shotgun (WGS) entry which is preliminary data.</text>
</comment>
<evidence type="ECO:0000313" key="2">
    <source>
        <dbReference type="EMBL" id="CAK1581318.1"/>
    </source>
</evidence>
<organism evidence="2 3">
    <name type="scientific">Parnassius mnemosyne</name>
    <name type="common">clouded apollo</name>
    <dbReference type="NCBI Taxonomy" id="213953"/>
    <lineage>
        <taxon>Eukaryota</taxon>
        <taxon>Metazoa</taxon>
        <taxon>Ecdysozoa</taxon>
        <taxon>Arthropoda</taxon>
        <taxon>Hexapoda</taxon>
        <taxon>Insecta</taxon>
        <taxon>Pterygota</taxon>
        <taxon>Neoptera</taxon>
        <taxon>Endopterygota</taxon>
        <taxon>Lepidoptera</taxon>
        <taxon>Glossata</taxon>
        <taxon>Ditrysia</taxon>
        <taxon>Papilionoidea</taxon>
        <taxon>Papilionidae</taxon>
        <taxon>Parnassiinae</taxon>
        <taxon>Parnassini</taxon>
        <taxon>Parnassius</taxon>
        <taxon>Driopa</taxon>
    </lineage>
</organism>
<feature type="compositionally biased region" description="Polar residues" evidence="1">
    <location>
        <begin position="66"/>
        <end position="81"/>
    </location>
</feature>
<protein>
    <recommendedName>
        <fullName evidence="4">Reverse transcriptase</fullName>
    </recommendedName>
</protein>
<keyword evidence="3" id="KW-1185">Reference proteome</keyword>
<feature type="region of interest" description="Disordered" evidence="1">
    <location>
        <begin position="1"/>
        <end position="23"/>
    </location>
</feature>
<evidence type="ECO:0008006" key="4">
    <source>
        <dbReference type="Google" id="ProtNLM"/>
    </source>
</evidence>
<proteinExistence type="predicted"/>
<dbReference type="EMBL" id="CAVLGL010000024">
    <property type="protein sequence ID" value="CAK1581318.1"/>
    <property type="molecule type" value="Genomic_DNA"/>
</dbReference>
<gene>
    <name evidence="2" type="ORF">PARMNEM_LOCUS3001</name>
</gene>
<sequence length="132" mass="14477">MARAFRIDATAHTPPLSRPDGTVAFEDDEKAECFADSIAAQCSPSSQPVNPSHIQEVEDEVRRRNSPPTSSDPITVSNDEISSIIKGLKPKKSPGADGISNQALKNFPEQPTYPRTESFQITIRYFNDNLSS</sequence>
<evidence type="ECO:0000256" key="1">
    <source>
        <dbReference type="SAM" id="MobiDB-lite"/>
    </source>
</evidence>
<reference evidence="2 3" key="1">
    <citation type="submission" date="2023-11" db="EMBL/GenBank/DDBJ databases">
        <authorList>
            <person name="Hedman E."/>
            <person name="Englund M."/>
            <person name="Stromberg M."/>
            <person name="Nyberg Akerstrom W."/>
            <person name="Nylinder S."/>
            <person name="Jareborg N."/>
            <person name="Kallberg Y."/>
            <person name="Kronander E."/>
        </authorList>
    </citation>
    <scope>NUCLEOTIDE SEQUENCE [LARGE SCALE GENOMIC DNA]</scope>
</reference>
<evidence type="ECO:0000313" key="3">
    <source>
        <dbReference type="Proteomes" id="UP001314205"/>
    </source>
</evidence>
<feature type="region of interest" description="Disordered" evidence="1">
    <location>
        <begin position="42"/>
        <end position="113"/>
    </location>
</feature>
<name>A0AAV1KE35_9NEOP</name>
<dbReference type="AlphaFoldDB" id="A0AAV1KE35"/>
<accession>A0AAV1KE35</accession>
<dbReference type="Proteomes" id="UP001314205">
    <property type="component" value="Unassembled WGS sequence"/>
</dbReference>
<feature type="compositionally biased region" description="Polar residues" evidence="1">
    <location>
        <begin position="42"/>
        <end position="53"/>
    </location>
</feature>